<evidence type="ECO:0000313" key="3">
    <source>
        <dbReference type="EMBL" id="CAB5032736.1"/>
    </source>
</evidence>
<dbReference type="EMBL" id="CAFBPW010000076">
    <property type="protein sequence ID" value="CAB5032736.1"/>
    <property type="molecule type" value="Genomic_DNA"/>
</dbReference>
<dbReference type="PANTHER" id="PTHR34547">
    <property type="entry name" value="YACP-LIKE NYN DOMAIN PROTEIN"/>
    <property type="match status" value="1"/>
</dbReference>
<keyword evidence="1" id="KW-0175">Coiled coil</keyword>
<sequence length="510" mass="54513">MRRLAPNPESESSSDEASQVSRARLLNRAIESAIVQAKKDASGREKGAPLPPAAIRPLLNFVRLPTAASRRVIEVLESDEQFRTRVAGSLSEDDLGRGSWLFLHRPDGWSEELDLLIAAAAEEEAEETAGLLDRTAERRLAQAEEMVARLKGELAEALDASQAALEALAVERATSLEVQGEQGELQEQVQRLEQERQHAVRSMKEAEKRAAVRLEESRQAASRAEADAQQIAELEAQLSLAQSSAAEQAVADQAPSGEPTTEDPAAKSSHPTATSPWEGVDPTRIEAAVRQAALAASLLGEQLAVVAQSVAPAVARLKVQAELALESSDGDRHTDSILELSRDSHSSDGDSGSSAHRPPRRTPLRLLRGVIDGSPEGVEQLLFTPQVILIADGYNISMEAWPQLDGSAQRSSLLNMLSALQARTSALVHVVFDGEGTGSRPAVGAPLAVRVHFSKAEVEADDLILEMVAGLPTDQPVVVVSSDRRVQDGARRLGANVVSSGQLLALTRNS</sequence>
<organism evidence="3">
    <name type="scientific">freshwater metagenome</name>
    <dbReference type="NCBI Taxonomy" id="449393"/>
    <lineage>
        <taxon>unclassified sequences</taxon>
        <taxon>metagenomes</taxon>
        <taxon>ecological metagenomes</taxon>
    </lineage>
</organism>
<feature type="compositionally biased region" description="Low complexity" evidence="2">
    <location>
        <begin position="9"/>
        <end position="21"/>
    </location>
</feature>
<feature type="region of interest" description="Disordered" evidence="2">
    <location>
        <begin position="243"/>
        <end position="279"/>
    </location>
</feature>
<feature type="compositionally biased region" description="Low complexity" evidence="2">
    <location>
        <begin position="243"/>
        <end position="254"/>
    </location>
</feature>
<proteinExistence type="predicted"/>
<protein>
    <submittedName>
        <fullName evidence="3">Unannotated protein</fullName>
    </submittedName>
</protein>
<feature type="coiled-coil region" evidence="1">
    <location>
        <begin position="118"/>
        <end position="234"/>
    </location>
</feature>
<feature type="region of interest" description="Disordered" evidence="2">
    <location>
        <begin position="340"/>
        <end position="364"/>
    </location>
</feature>
<dbReference type="Pfam" id="PF05991">
    <property type="entry name" value="NYN_YacP"/>
    <property type="match status" value="1"/>
</dbReference>
<evidence type="ECO:0000256" key="2">
    <source>
        <dbReference type="SAM" id="MobiDB-lite"/>
    </source>
</evidence>
<reference evidence="3" key="1">
    <citation type="submission" date="2020-05" db="EMBL/GenBank/DDBJ databases">
        <authorList>
            <person name="Chiriac C."/>
            <person name="Salcher M."/>
            <person name="Ghai R."/>
            <person name="Kavagutti S V."/>
        </authorList>
    </citation>
    <scope>NUCLEOTIDE SEQUENCE</scope>
</reference>
<gene>
    <name evidence="3" type="ORF">UFOPK4173_00810</name>
</gene>
<feature type="region of interest" description="Disordered" evidence="2">
    <location>
        <begin position="1"/>
        <end position="21"/>
    </location>
</feature>
<dbReference type="AlphaFoldDB" id="A0A6J7RVJ1"/>
<evidence type="ECO:0000256" key="1">
    <source>
        <dbReference type="SAM" id="Coils"/>
    </source>
</evidence>
<accession>A0A6J7RVJ1</accession>
<name>A0A6J7RVJ1_9ZZZZ</name>
<dbReference type="InterPro" id="IPR010298">
    <property type="entry name" value="YacP-like"/>
</dbReference>
<dbReference type="PANTHER" id="PTHR34547:SF1">
    <property type="entry name" value="YACP-LIKE NYN DOMAIN PROTEIN"/>
    <property type="match status" value="1"/>
</dbReference>